<organism evidence="2 3">
    <name type="scientific">Alkalibaculum sporogenes</name>
    <dbReference type="NCBI Taxonomy" id="2655001"/>
    <lineage>
        <taxon>Bacteria</taxon>
        <taxon>Bacillati</taxon>
        <taxon>Bacillota</taxon>
        <taxon>Clostridia</taxon>
        <taxon>Eubacteriales</taxon>
        <taxon>Eubacteriaceae</taxon>
        <taxon>Alkalibaculum</taxon>
    </lineage>
</organism>
<dbReference type="EMBL" id="WHNX01000019">
    <property type="protein sequence ID" value="MPW26502.1"/>
    <property type="molecule type" value="Genomic_DNA"/>
</dbReference>
<gene>
    <name evidence="2" type="ORF">GC105_11940</name>
</gene>
<evidence type="ECO:0000259" key="1">
    <source>
        <dbReference type="Pfam" id="PF13556"/>
    </source>
</evidence>
<evidence type="ECO:0000313" key="3">
    <source>
        <dbReference type="Proteomes" id="UP000440004"/>
    </source>
</evidence>
<dbReference type="RefSeq" id="WP_152805077.1">
    <property type="nucleotide sequence ID" value="NZ_WHNX01000019.1"/>
</dbReference>
<feature type="domain" description="PucR C-terminal helix-turn-helix" evidence="1">
    <location>
        <begin position="405"/>
        <end position="455"/>
    </location>
</feature>
<dbReference type="InterPro" id="IPR042070">
    <property type="entry name" value="PucR_C-HTH_sf"/>
</dbReference>
<proteinExistence type="predicted"/>
<accession>A0A6A7KAV8</accession>
<dbReference type="AlphaFoldDB" id="A0A6A7KAV8"/>
<reference evidence="2 3" key="1">
    <citation type="submission" date="2019-10" db="EMBL/GenBank/DDBJ databases">
        <title>Alkalibaculum tamaniensis sp.nov., a new alkaliphilic acetogen, isolated on methoxylated aromatics from a mud volcano.</title>
        <authorList>
            <person name="Khomyakova M.A."/>
            <person name="Merkel A.Y."/>
            <person name="Bonch-Osmolovskaya E.A."/>
            <person name="Slobodkin A.I."/>
        </authorList>
    </citation>
    <scope>NUCLEOTIDE SEQUENCE [LARGE SCALE GENOMIC DNA]</scope>
    <source>
        <strain evidence="2 3">M08DMB</strain>
    </source>
</reference>
<name>A0A6A7KAV8_9FIRM</name>
<sequence>MKLSMWMIANCLEDYSTEINIKENALATLKSVRLVPIDHCVHLMQKDQDVVCTGEGDTIILYKMSVENAFEILAEIFDFYDEWDDKMREYAEKFDFDTIIEECWHIINNPIAFIGNNKKVIAKTKQYGINDVNDEWRYISLHGHVSIESLKKAVFETQNMYTCQTYRFDSDSDLDFMTCPVVYDNIVYARFIVVQRDRRINLGDEQILKHLSKIIAHIMMRLESNEKGLQGQDTLFKILKNYSVSSDEIEMFLKYHYWNKNDPLRVCVLTLKPEDTMEKSLLLIQQDINKLLPECPSLIFQNRVMIVVNEAITPIFNKIHSLDLENKMIASISLPFINLKYLKMYWLQALYAIEYGKIYNKKSNLYEFYDYAIDYIIDSGVAEEKVCACHPDIMDMHINKSDSIKTIATYLNNNCSLLNTSKELFIHRNTLVYRINKIIDGMRCDIEDSYTRDYMSLSIRILALYDQKIKQTTLDINAVL</sequence>
<dbReference type="Pfam" id="PF13556">
    <property type="entry name" value="HTH_30"/>
    <property type="match status" value="1"/>
</dbReference>
<protein>
    <recommendedName>
        <fullName evidence="1">PucR C-terminal helix-turn-helix domain-containing protein</fullName>
    </recommendedName>
</protein>
<dbReference type="Gene3D" id="1.10.10.2840">
    <property type="entry name" value="PucR C-terminal helix-turn-helix domain"/>
    <property type="match status" value="1"/>
</dbReference>
<evidence type="ECO:0000313" key="2">
    <source>
        <dbReference type="EMBL" id="MPW26502.1"/>
    </source>
</evidence>
<dbReference type="InterPro" id="IPR025736">
    <property type="entry name" value="PucR_C-HTH_dom"/>
</dbReference>
<keyword evidence="3" id="KW-1185">Reference proteome</keyword>
<dbReference type="Proteomes" id="UP000440004">
    <property type="component" value="Unassembled WGS sequence"/>
</dbReference>
<comment type="caution">
    <text evidence="2">The sequence shown here is derived from an EMBL/GenBank/DDBJ whole genome shotgun (WGS) entry which is preliminary data.</text>
</comment>